<evidence type="ECO:0000256" key="5">
    <source>
        <dbReference type="SAM" id="Phobius"/>
    </source>
</evidence>
<dbReference type="KEGG" id="pmaw:MACH26_13360"/>
<comment type="subcellular location">
    <subcellularLocation>
        <location evidence="1">Membrane</location>
        <topology evidence="1">Multi-pass membrane protein</topology>
    </subcellularLocation>
</comment>
<dbReference type="EMBL" id="AP027272">
    <property type="protein sequence ID" value="BDX05815.1"/>
    <property type="molecule type" value="Genomic_DNA"/>
</dbReference>
<dbReference type="PROSITE" id="PS51012">
    <property type="entry name" value="ABC_TM2"/>
    <property type="match status" value="1"/>
</dbReference>
<gene>
    <name evidence="7" type="ORF">MACH26_13360</name>
</gene>
<protein>
    <submittedName>
        <fullName evidence="7">Transport permease protein</fullName>
    </submittedName>
</protein>
<organism evidence="7 8">
    <name type="scientific">Planctobacterium marinum</name>
    <dbReference type="NCBI Taxonomy" id="1631968"/>
    <lineage>
        <taxon>Bacteria</taxon>
        <taxon>Pseudomonadati</taxon>
        <taxon>Pseudomonadota</taxon>
        <taxon>Gammaproteobacteria</taxon>
        <taxon>Alteromonadales</taxon>
        <taxon>Alteromonadaceae</taxon>
        <taxon>Planctobacterium</taxon>
    </lineage>
</organism>
<reference evidence="7" key="1">
    <citation type="submission" date="2023-01" db="EMBL/GenBank/DDBJ databases">
        <title>Complete genome sequence of Planctobacterium marinum strain Dej080120_11.</title>
        <authorList>
            <person name="Ueki S."/>
            <person name="Maruyama F."/>
        </authorList>
    </citation>
    <scope>NUCLEOTIDE SEQUENCE</scope>
    <source>
        <strain evidence="7">Dej080120_11</strain>
    </source>
</reference>
<evidence type="ECO:0000313" key="8">
    <source>
        <dbReference type="Proteomes" id="UP001333710"/>
    </source>
</evidence>
<dbReference type="PANTHER" id="PTHR43027">
    <property type="entry name" value="DOXORUBICIN RESISTANCE ABC TRANSPORTER PERMEASE PROTEIN DRRC-RELATED"/>
    <property type="match status" value="1"/>
</dbReference>
<dbReference type="GO" id="GO:0140359">
    <property type="term" value="F:ABC-type transporter activity"/>
    <property type="evidence" value="ECO:0007669"/>
    <property type="project" value="InterPro"/>
</dbReference>
<feature type="domain" description="ABC transmembrane type-2" evidence="6">
    <location>
        <begin position="111"/>
        <end position="343"/>
    </location>
</feature>
<dbReference type="InterPro" id="IPR047817">
    <property type="entry name" value="ABC2_TM_bact-type"/>
</dbReference>
<evidence type="ECO:0000256" key="4">
    <source>
        <dbReference type="ARBA" id="ARBA00023136"/>
    </source>
</evidence>
<dbReference type="Proteomes" id="UP001333710">
    <property type="component" value="Chromosome"/>
</dbReference>
<dbReference type="InterPro" id="IPR013525">
    <property type="entry name" value="ABC2_TM"/>
</dbReference>
<dbReference type="GO" id="GO:0016020">
    <property type="term" value="C:membrane"/>
    <property type="evidence" value="ECO:0007669"/>
    <property type="project" value="UniProtKB-SubCell"/>
</dbReference>
<keyword evidence="2 5" id="KW-0812">Transmembrane</keyword>
<dbReference type="Pfam" id="PF12698">
    <property type="entry name" value="ABC2_membrane_3"/>
    <property type="match status" value="1"/>
</dbReference>
<feature type="transmembrane region" description="Helical" evidence="5">
    <location>
        <begin position="151"/>
        <end position="174"/>
    </location>
</feature>
<dbReference type="PANTHER" id="PTHR43027:SF2">
    <property type="entry name" value="TRANSPORT PERMEASE PROTEIN"/>
    <property type="match status" value="1"/>
</dbReference>
<evidence type="ECO:0000256" key="2">
    <source>
        <dbReference type="ARBA" id="ARBA00022692"/>
    </source>
</evidence>
<dbReference type="InterPro" id="IPR052902">
    <property type="entry name" value="ABC-2_transporter"/>
</dbReference>
<proteinExistence type="predicted"/>
<evidence type="ECO:0000313" key="7">
    <source>
        <dbReference type="EMBL" id="BDX05815.1"/>
    </source>
</evidence>
<evidence type="ECO:0000259" key="6">
    <source>
        <dbReference type="PROSITE" id="PS51012"/>
    </source>
</evidence>
<keyword evidence="3 5" id="KW-1133">Transmembrane helix</keyword>
<feature type="transmembrane region" description="Helical" evidence="5">
    <location>
        <begin position="264"/>
        <end position="282"/>
    </location>
</feature>
<name>A0AA48HWE8_9ALTE</name>
<accession>A0AA48HWE8</accession>
<keyword evidence="4 5" id="KW-0472">Membrane</keyword>
<feature type="transmembrane region" description="Helical" evidence="5">
    <location>
        <begin position="30"/>
        <end position="48"/>
    </location>
</feature>
<dbReference type="RefSeq" id="WP_338291810.1">
    <property type="nucleotide sequence ID" value="NZ_AP027272.1"/>
</dbReference>
<evidence type="ECO:0000256" key="1">
    <source>
        <dbReference type="ARBA" id="ARBA00004141"/>
    </source>
</evidence>
<keyword evidence="8" id="KW-1185">Reference proteome</keyword>
<feature type="transmembrane region" description="Helical" evidence="5">
    <location>
        <begin position="322"/>
        <end position="342"/>
    </location>
</feature>
<dbReference type="AlphaFoldDB" id="A0AA48HWE8"/>
<evidence type="ECO:0000256" key="3">
    <source>
        <dbReference type="ARBA" id="ARBA00022989"/>
    </source>
</evidence>
<feature type="transmembrane region" description="Helical" evidence="5">
    <location>
        <begin position="195"/>
        <end position="218"/>
    </location>
</feature>
<sequence length="347" mass="39406">MSNKITAMWTRFYALFKARNLEFFRDKSSLSWNIAFPVLILVGFSFIFNDQDNYQFKVGVLQQDTSLVSQAQSEAFLQLKHIEFVPYTETAQAIESVRKHKIDLFVAPQQKRYWVNETSPKGYTVEQLLLGNSVGYERLTIEGRAIRYLDWVVPGILGMNMMFSCLFGVGYVIVRYRKASVLKRLKATPLKPIEFILAQVISRLFIVVCMSAGVFLATDWMFDFYMLGSMFDLLVIAILGALCMISLGLLVASRSRSEELTGGLLNLVTWPMMILSGVWFSLEGAPQWLQSIAQLLPLTHIVDGARSIMTDGTRLWELHTSLVSLLLMTAVFLCLSALLFRWEGDGR</sequence>
<feature type="transmembrane region" description="Helical" evidence="5">
    <location>
        <begin position="224"/>
        <end position="252"/>
    </location>
</feature>